<gene>
    <name evidence="2" type="ORF">LTRI10_LOCUS35606</name>
</gene>
<evidence type="ECO:0000313" key="2">
    <source>
        <dbReference type="EMBL" id="CAL1395153.1"/>
    </source>
</evidence>
<dbReference type="AlphaFoldDB" id="A0AAV2FBQ2"/>
<evidence type="ECO:0000256" key="1">
    <source>
        <dbReference type="SAM" id="MobiDB-lite"/>
    </source>
</evidence>
<proteinExistence type="predicted"/>
<accession>A0AAV2FBQ2</accession>
<reference evidence="2 3" key="1">
    <citation type="submission" date="2024-04" db="EMBL/GenBank/DDBJ databases">
        <authorList>
            <person name="Fracassetti M."/>
        </authorList>
    </citation>
    <scope>NUCLEOTIDE SEQUENCE [LARGE SCALE GENOMIC DNA]</scope>
</reference>
<feature type="region of interest" description="Disordered" evidence="1">
    <location>
        <begin position="26"/>
        <end position="72"/>
    </location>
</feature>
<name>A0AAV2FBQ2_9ROSI</name>
<evidence type="ECO:0000313" key="3">
    <source>
        <dbReference type="Proteomes" id="UP001497516"/>
    </source>
</evidence>
<organism evidence="2 3">
    <name type="scientific">Linum trigynum</name>
    <dbReference type="NCBI Taxonomy" id="586398"/>
    <lineage>
        <taxon>Eukaryota</taxon>
        <taxon>Viridiplantae</taxon>
        <taxon>Streptophyta</taxon>
        <taxon>Embryophyta</taxon>
        <taxon>Tracheophyta</taxon>
        <taxon>Spermatophyta</taxon>
        <taxon>Magnoliopsida</taxon>
        <taxon>eudicotyledons</taxon>
        <taxon>Gunneridae</taxon>
        <taxon>Pentapetalae</taxon>
        <taxon>rosids</taxon>
        <taxon>fabids</taxon>
        <taxon>Malpighiales</taxon>
        <taxon>Linaceae</taxon>
        <taxon>Linum</taxon>
    </lineage>
</organism>
<sequence length="72" mass="8123">MARLDTLSVTAAKDRLGLGVLWRTKGRQAGGSRRWGQTGRTRRVGPQGLIRGGRRSGRPRRNELNRDKPNMR</sequence>
<feature type="compositionally biased region" description="Basic and acidic residues" evidence="1">
    <location>
        <begin position="60"/>
        <end position="72"/>
    </location>
</feature>
<dbReference type="EMBL" id="OZ034819">
    <property type="protein sequence ID" value="CAL1395153.1"/>
    <property type="molecule type" value="Genomic_DNA"/>
</dbReference>
<protein>
    <submittedName>
        <fullName evidence="2">Uncharacterized protein</fullName>
    </submittedName>
</protein>
<keyword evidence="3" id="KW-1185">Reference proteome</keyword>
<dbReference type="Proteomes" id="UP001497516">
    <property type="component" value="Chromosome 6"/>
</dbReference>